<feature type="compositionally biased region" description="Low complexity" evidence="8">
    <location>
        <begin position="20"/>
        <end position="29"/>
    </location>
</feature>
<evidence type="ECO:0000256" key="3">
    <source>
        <dbReference type="ARBA" id="ARBA00006958"/>
    </source>
</evidence>
<evidence type="ECO:0000256" key="6">
    <source>
        <dbReference type="ARBA" id="ARBA00022801"/>
    </source>
</evidence>
<feature type="domain" description="DDE Tnp4" evidence="9">
    <location>
        <begin position="176"/>
        <end position="327"/>
    </location>
</feature>
<evidence type="ECO:0000256" key="7">
    <source>
        <dbReference type="ARBA" id="ARBA00023242"/>
    </source>
</evidence>
<dbReference type="GO" id="GO:0016787">
    <property type="term" value="F:hydrolase activity"/>
    <property type="evidence" value="ECO:0007669"/>
    <property type="project" value="UniProtKB-KW"/>
</dbReference>
<comment type="similarity">
    <text evidence="3">Belongs to the HARBI1 family.</text>
</comment>
<sequence length="346" mass="40046">MNQEEISFLQAMDTDDDSSSSEQSDSTDSSLDEELIFKKRRTLHRNANFVEKVVASYDEIEFKEDFRMDRRTCNYIIDEVKRNKVLPVHKDGRKKISATKAVLMTIWYLSNTETFREIAKLFDVTKSSAHRIIGKIVNFLSKSSKKYVQWPNSQRLDIVRDGFRLMKGINGVVGAIDGCHINIKKPRENAHSYCNRMSKYSILLQGVCDHDKKFTDLLVGEAGSIHDARLLKRSSLYEKCAQGFLQRDFLLGDSAYPCLNWLIPPFRDNGHLTANQREFNYRHSATRIKIENAFGALKGRFRRLQRFENENIMFIVKSTVAAAVLHNICIDFKMMNWKHTLTVITL</sequence>
<evidence type="ECO:0000256" key="1">
    <source>
        <dbReference type="ARBA" id="ARBA00001968"/>
    </source>
</evidence>
<evidence type="ECO:0000313" key="11">
    <source>
        <dbReference type="EMBL" id="VEN44006.1"/>
    </source>
</evidence>
<evidence type="ECO:0008006" key="13">
    <source>
        <dbReference type="Google" id="ProtNLM"/>
    </source>
</evidence>
<keyword evidence="6" id="KW-0378">Hydrolase</keyword>
<dbReference type="InterPro" id="IPR027805">
    <property type="entry name" value="Transposase_HTH_dom"/>
</dbReference>
<keyword evidence="5" id="KW-0479">Metal-binding</keyword>
<dbReference type="AlphaFoldDB" id="A0A653C8B8"/>
<dbReference type="OrthoDB" id="2668416at2759"/>
<keyword evidence="4" id="KW-0540">Nuclease</keyword>
<dbReference type="PANTHER" id="PTHR22930:SF85">
    <property type="entry name" value="GH03217P-RELATED"/>
    <property type="match status" value="1"/>
</dbReference>
<protein>
    <recommendedName>
        <fullName evidence="13">DDE Tnp4 domain-containing protein</fullName>
    </recommendedName>
</protein>
<dbReference type="Proteomes" id="UP000410492">
    <property type="component" value="Unassembled WGS sequence"/>
</dbReference>
<dbReference type="Pfam" id="PF13359">
    <property type="entry name" value="DDE_Tnp_4"/>
    <property type="match status" value="1"/>
</dbReference>
<feature type="domain" description="Transposase Helix-turn-helix" evidence="10">
    <location>
        <begin position="96"/>
        <end position="144"/>
    </location>
</feature>
<dbReference type="GO" id="GO:0046872">
    <property type="term" value="F:metal ion binding"/>
    <property type="evidence" value="ECO:0007669"/>
    <property type="project" value="UniProtKB-KW"/>
</dbReference>
<dbReference type="PANTHER" id="PTHR22930">
    <property type="match status" value="1"/>
</dbReference>
<evidence type="ECO:0000256" key="4">
    <source>
        <dbReference type="ARBA" id="ARBA00022722"/>
    </source>
</evidence>
<proteinExistence type="inferred from homology"/>
<dbReference type="Pfam" id="PF13613">
    <property type="entry name" value="HTH_Tnp_4"/>
    <property type="match status" value="1"/>
</dbReference>
<evidence type="ECO:0000259" key="9">
    <source>
        <dbReference type="Pfam" id="PF13359"/>
    </source>
</evidence>
<evidence type="ECO:0000259" key="10">
    <source>
        <dbReference type="Pfam" id="PF13613"/>
    </source>
</evidence>
<dbReference type="InterPro" id="IPR027806">
    <property type="entry name" value="HARBI1_dom"/>
</dbReference>
<name>A0A653C8B8_CALMS</name>
<evidence type="ECO:0000256" key="5">
    <source>
        <dbReference type="ARBA" id="ARBA00022723"/>
    </source>
</evidence>
<organism evidence="11 12">
    <name type="scientific">Callosobruchus maculatus</name>
    <name type="common">Southern cowpea weevil</name>
    <name type="synonym">Pulse bruchid</name>
    <dbReference type="NCBI Taxonomy" id="64391"/>
    <lineage>
        <taxon>Eukaryota</taxon>
        <taxon>Metazoa</taxon>
        <taxon>Ecdysozoa</taxon>
        <taxon>Arthropoda</taxon>
        <taxon>Hexapoda</taxon>
        <taxon>Insecta</taxon>
        <taxon>Pterygota</taxon>
        <taxon>Neoptera</taxon>
        <taxon>Endopterygota</taxon>
        <taxon>Coleoptera</taxon>
        <taxon>Polyphaga</taxon>
        <taxon>Cucujiformia</taxon>
        <taxon>Chrysomeloidea</taxon>
        <taxon>Chrysomelidae</taxon>
        <taxon>Bruchinae</taxon>
        <taxon>Bruchini</taxon>
        <taxon>Callosobruchus</taxon>
    </lineage>
</organism>
<dbReference type="GO" id="GO:0005634">
    <property type="term" value="C:nucleus"/>
    <property type="evidence" value="ECO:0007669"/>
    <property type="project" value="UniProtKB-SubCell"/>
</dbReference>
<dbReference type="InterPro" id="IPR045249">
    <property type="entry name" value="HARBI1-like"/>
</dbReference>
<evidence type="ECO:0000313" key="12">
    <source>
        <dbReference type="Proteomes" id="UP000410492"/>
    </source>
</evidence>
<dbReference type="GO" id="GO:0004518">
    <property type="term" value="F:nuclease activity"/>
    <property type="evidence" value="ECO:0007669"/>
    <property type="project" value="UniProtKB-KW"/>
</dbReference>
<feature type="region of interest" description="Disordered" evidence="8">
    <location>
        <begin position="1"/>
        <end position="31"/>
    </location>
</feature>
<keyword evidence="7" id="KW-0539">Nucleus</keyword>
<keyword evidence="12" id="KW-1185">Reference proteome</keyword>
<gene>
    <name evidence="11" type="ORF">CALMAC_LOCUS6966</name>
</gene>
<accession>A0A653C8B8</accession>
<comment type="subcellular location">
    <subcellularLocation>
        <location evidence="2">Nucleus</location>
    </subcellularLocation>
</comment>
<dbReference type="EMBL" id="CAACVG010007167">
    <property type="protein sequence ID" value="VEN44006.1"/>
    <property type="molecule type" value="Genomic_DNA"/>
</dbReference>
<reference evidence="11 12" key="1">
    <citation type="submission" date="2019-01" db="EMBL/GenBank/DDBJ databases">
        <authorList>
            <person name="Sayadi A."/>
        </authorList>
    </citation>
    <scope>NUCLEOTIDE SEQUENCE [LARGE SCALE GENOMIC DNA]</scope>
</reference>
<comment type="cofactor">
    <cofactor evidence="1">
        <name>a divalent metal cation</name>
        <dbReference type="ChEBI" id="CHEBI:60240"/>
    </cofactor>
</comment>
<evidence type="ECO:0000256" key="8">
    <source>
        <dbReference type="SAM" id="MobiDB-lite"/>
    </source>
</evidence>
<evidence type="ECO:0000256" key="2">
    <source>
        <dbReference type="ARBA" id="ARBA00004123"/>
    </source>
</evidence>